<dbReference type="SUPFAM" id="SSF48452">
    <property type="entry name" value="TPR-like"/>
    <property type="match status" value="2"/>
</dbReference>
<dbReference type="InterPro" id="IPR057301">
    <property type="entry name" value="Rrp5_OB_4th"/>
</dbReference>
<evidence type="ECO:0000259" key="7">
    <source>
        <dbReference type="PROSITE" id="PS50126"/>
    </source>
</evidence>
<dbReference type="Pfam" id="PF00575">
    <property type="entry name" value="S1"/>
    <property type="match status" value="1"/>
</dbReference>
<dbReference type="InterPro" id="IPR008847">
    <property type="entry name" value="Suf"/>
</dbReference>
<feature type="domain" description="S1 motif" evidence="7">
    <location>
        <begin position="97"/>
        <end position="198"/>
    </location>
</feature>
<feature type="domain" description="S1 motif" evidence="7">
    <location>
        <begin position="1081"/>
        <end position="1151"/>
    </location>
</feature>
<dbReference type="CDD" id="cd05693">
    <property type="entry name" value="S1_Rrp5_repeat_hs1_sc1"/>
    <property type="match status" value="1"/>
</dbReference>
<feature type="domain" description="S1 motif" evidence="7">
    <location>
        <begin position="759"/>
        <end position="828"/>
    </location>
</feature>
<keyword evidence="5" id="KW-0539">Nucleus</keyword>
<evidence type="ECO:0000313" key="8">
    <source>
        <dbReference type="EMBL" id="RHZ89994.1"/>
    </source>
</evidence>
<dbReference type="Pfam" id="PF24682">
    <property type="entry name" value="OB_RRP5"/>
    <property type="match status" value="1"/>
</dbReference>
<dbReference type="Pfam" id="PF24685">
    <property type="entry name" value="OB_RRP5_4th"/>
    <property type="match status" value="1"/>
</dbReference>
<comment type="caution">
    <text evidence="8">The sequence shown here is derived from an EMBL/GenBank/DDBJ whole genome shotgun (WGS) entry which is preliminary data.</text>
</comment>
<dbReference type="PANTHER" id="PTHR23270:SF10">
    <property type="entry name" value="PROTEIN RRP5 HOMOLOG"/>
    <property type="match status" value="1"/>
</dbReference>
<feature type="compositionally biased region" description="Basic residues" evidence="6">
    <location>
        <begin position="1"/>
        <end position="10"/>
    </location>
</feature>
<dbReference type="SMART" id="SM00386">
    <property type="entry name" value="HAT"/>
    <property type="match status" value="7"/>
</dbReference>
<accession>A0A397JXI8</accession>
<feature type="domain" description="S1 motif" evidence="7">
    <location>
        <begin position="579"/>
        <end position="647"/>
    </location>
</feature>
<dbReference type="EMBL" id="PQFF01000007">
    <property type="protein sequence ID" value="RHZ89994.1"/>
    <property type="molecule type" value="Genomic_DNA"/>
</dbReference>
<keyword evidence="9" id="KW-1185">Reference proteome</keyword>
<name>A0A397JXI8_9GLOM</name>
<dbReference type="GO" id="GO:0006364">
    <property type="term" value="P:rRNA processing"/>
    <property type="evidence" value="ECO:0007669"/>
    <property type="project" value="UniProtKB-KW"/>
</dbReference>
<dbReference type="InterPro" id="IPR057300">
    <property type="entry name" value="OB_Rrp5"/>
</dbReference>
<evidence type="ECO:0000256" key="5">
    <source>
        <dbReference type="ARBA" id="ARBA00023242"/>
    </source>
</evidence>
<dbReference type="PROSITE" id="PS50126">
    <property type="entry name" value="S1"/>
    <property type="match status" value="9"/>
</dbReference>
<dbReference type="OrthoDB" id="412781at2759"/>
<dbReference type="GO" id="GO:0003723">
    <property type="term" value="F:RNA binding"/>
    <property type="evidence" value="ECO:0007669"/>
    <property type="project" value="TreeGrafter"/>
</dbReference>
<feature type="region of interest" description="Disordered" evidence="6">
    <location>
        <begin position="1"/>
        <end position="32"/>
    </location>
</feature>
<feature type="region of interest" description="Disordered" evidence="6">
    <location>
        <begin position="1240"/>
        <end position="1264"/>
    </location>
</feature>
<dbReference type="FunFam" id="2.40.50.140:FF:000103">
    <property type="entry name" value="protein RRP5 homolog"/>
    <property type="match status" value="2"/>
</dbReference>
<evidence type="ECO:0000256" key="4">
    <source>
        <dbReference type="ARBA" id="ARBA00022737"/>
    </source>
</evidence>
<feature type="compositionally biased region" description="Polar residues" evidence="6">
    <location>
        <begin position="1245"/>
        <end position="1257"/>
    </location>
</feature>
<evidence type="ECO:0000256" key="2">
    <source>
        <dbReference type="ARBA" id="ARBA00022552"/>
    </source>
</evidence>
<dbReference type="Gene3D" id="2.40.50.140">
    <property type="entry name" value="Nucleic acid-binding proteins"/>
    <property type="match status" value="8"/>
</dbReference>
<dbReference type="Pfam" id="PF23459">
    <property type="entry name" value="S1_RRP5"/>
    <property type="match status" value="1"/>
</dbReference>
<dbReference type="SUPFAM" id="SSF50249">
    <property type="entry name" value="Nucleic acid-binding proteins"/>
    <property type="match status" value="9"/>
</dbReference>
<reference evidence="8 9" key="1">
    <citation type="submission" date="2018-08" db="EMBL/GenBank/DDBJ databases">
        <title>Genome and evolution of the arbuscular mycorrhizal fungus Diversispora epigaea (formerly Glomus versiforme) and its bacterial endosymbionts.</title>
        <authorList>
            <person name="Sun X."/>
            <person name="Fei Z."/>
            <person name="Harrison M."/>
        </authorList>
    </citation>
    <scope>NUCLEOTIDE SEQUENCE [LARGE SCALE GENOMIC DNA]</scope>
    <source>
        <strain evidence="8 9">IT104</strain>
    </source>
</reference>
<evidence type="ECO:0000256" key="1">
    <source>
        <dbReference type="ARBA" id="ARBA00004604"/>
    </source>
</evidence>
<feature type="domain" description="S1 motif" evidence="7">
    <location>
        <begin position="662"/>
        <end position="737"/>
    </location>
</feature>
<dbReference type="InterPro" id="IPR011990">
    <property type="entry name" value="TPR-like_helical_dom_sf"/>
</dbReference>
<dbReference type="InterPro" id="IPR048059">
    <property type="entry name" value="Rrp5_S1_rpt_hs1_sc1"/>
</dbReference>
<dbReference type="InterPro" id="IPR045209">
    <property type="entry name" value="Rrp5"/>
</dbReference>
<evidence type="ECO:0000256" key="3">
    <source>
        <dbReference type="ARBA" id="ARBA00022553"/>
    </source>
</evidence>
<dbReference type="Proteomes" id="UP000266861">
    <property type="component" value="Unassembled WGS sequence"/>
</dbReference>
<dbReference type="InterPro" id="IPR003107">
    <property type="entry name" value="HAT"/>
</dbReference>
<comment type="subcellular location">
    <subcellularLocation>
        <location evidence="1">Nucleus</location>
        <location evidence="1">Nucleolus</location>
    </subcellularLocation>
</comment>
<feature type="domain" description="S1 motif" evidence="7">
    <location>
        <begin position="488"/>
        <end position="559"/>
    </location>
</feature>
<dbReference type="SMART" id="SM00316">
    <property type="entry name" value="S1"/>
    <property type="match status" value="10"/>
</dbReference>
<gene>
    <name evidence="8" type="ORF">Glove_9g29</name>
</gene>
<dbReference type="STRING" id="1348612.A0A397JXI8"/>
<dbReference type="InterPro" id="IPR057302">
    <property type="entry name" value="Rrp5_S1"/>
</dbReference>
<keyword evidence="4" id="KW-0677">Repeat</keyword>
<proteinExistence type="predicted"/>
<keyword evidence="2" id="KW-0698">rRNA processing</keyword>
<sequence length="1579" mass="178759">MSRNNKKRKSNALAPVIEEIDLPRGGGDPSVNPLKFKKEKTENDDLFGQEVTVVKSSARKKRKINSNLTPENSTTNLNGSSKTEFVEFLSFHHLVVGSFLLGQIIRINSLHLVVSLPNQMKGTVQIVNISDQLTEIANEVVNAEGFDEKYSSIDLSNFFKIGQWVRCVIIGLERRDEMTNDKTTTKRKPHKSIELSLSPKEVNRDLEQEDLVKGLIIAASVRSVEDHGYVLDIGMKNINCFLNTKNSKNYEKKFNDNLSLSVGQVLNVSILHVKRSRFVEVTADPDILSNSILSEKNLHNINSLTPGNMVKARVDNVVQNGIFCNVIGISCEIDTFHMGEILPEENQENNTQIKVGDEICARVIFVSITNESKKIRLSFVPHVLRLEYINNDNFPIGTNFLSITVKKIMSSGLIVKIDNSNIPGYIHISRVSDNHIKSLPESNNDFEVGSTHCVRVIGYSSVDGLLLLSMQKSVLNQKYLRHEDVKIGDLTEGTIQKVLENGILVALSDNIIALAPRIHLGDTIHKYFGKKFELGQVVKCRVLNVEINEFESKIWVTLRNSLLDLDLHIIKSYQEAEVGMITRCTITGVIGRGCHVSFFGNAHAFVPADQCDVNSQNIKEHFAIGQIVKCRIKSVMKDKKSMLATFRINDPTNTDISEIKIGELVKGKIIQTKDDVIMLSLVPSQIRAVLPITHLSDHLTPTHLSKVVDKLKQDEVLKNLLVISRNEDKCTVTVSAKPILIKAIKAEELPQSLQEVEVGSIIPGYIKSVKDYAVFVNFLGNFSAKAMRHNIADHFVASPVGIFSPNQSVLCRVTSINSETSRCEVSLKPSDTNDTSSSSFPSYLKEGDFIKTYFSELQENKYLEEPPIKIGDRVKCQVKERILKSGIMGFTAKVLLKGNGNGNSDMEAFIGEDHANTCENIKEGDIIYGIVLDMDIKKKTVDLGIRPELVNAKKIHGTENHQNPVLSHNKKLKKVVNTEELFDAIIELIKEDYIIVSLPDLDNVIAFSASKNYNCRSQPFMKYKFGQRTKAKIVYVPRNRDPNYVKMHGTISRVLITIQLPSEERLFITNNTKSMEDFSPGQLIEGNITGIEKYGIFMKIKDTGISGLCHISKLSDDYVKEISELYKIGQSVKAVVLEVNRKSQKIYFGLKASCFKLYNLELPNDSFVPDTMMIDDECEINLEDKENNHQESKNINDDDEMVIYDETGNATATTTTTTTTTTEIKPLPFFSTWKWGNENDDDNNSSKVQNGQSGEIISNNSLSLNSLENNDDLDDIVSGKKKKKKKGLKILELLEDKTEDLQNQKPEADEDFERLLLTSPNSSFLWINYMAHQLNLSEIDKAREIGERALKTINFREEREKLNIWISRLNLENTFGTDESLANVFKRALQSCEPKDIYFLLADLYVRSDKKELAQQTYQTMTKKFSQSSKVWTKMGLFHIQNNNIQAFRDLLQRCLNILPKRKHVKTITQFAKMEFKYGEAERGRTIFEGMMSNYPKRVDLWSIYIDMEVKVGDPIIVRRLFERITGMKFSSKKMKFFFKKWLNYEKELGDVEKIEKVKQKAQDFAESLNPLLSNNLSN</sequence>
<dbReference type="InterPro" id="IPR012340">
    <property type="entry name" value="NA-bd_OB-fold"/>
</dbReference>
<dbReference type="GO" id="GO:0032040">
    <property type="term" value="C:small-subunit processome"/>
    <property type="evidence" value="ECO:0007669"/>
    <property type="project" value="TreeGrafter"/>
</dbReference>
<feature type="domain" description="S1 motif" evidence="7">
    <location>
        <begin position="214"/>
        <end position="284"/>
    </location>
</feature>
<dbReference type="PANTHER" id="PTHR23270">
    <property type="entry name" value="PROGRAMMED CELL DEATH PROTEIN 11 PRE-RRNA PROCESSING PROTEIN RRP5"/>
    <property type="match status" value="1"/>
</dbReference>
<dbReference type="InterPro" id="IPR003029">
    <property type="entry name" value="S1_domain"/>
</dbReference>
<evidence type="ECO:0000256" key="6">
    <source>
        <dbReference type="SAM" id="MobiDB-lite"/>
    </source>
</evidence>
<evidence type="ECO:0000313" key="9">
    <source>
        <dbReference type="Proteomes" id="UP000266861"/>
    </source>
</evidence>
<organism evidence="8 9">
    <name type="scientific">Diversispora epigaea</name>
    <dbReference type="NCBI Taxonomy" id="1348612"/>
    <lineage>
        <taxon>Eukaryota</taxon>
        <taxon>Fungi</taxon>
        <taxon>Fungi incertae sedis</taxon>
        <taxon>Mucoromycota</taxon>
        <taxon>Glomeromycotina</taxon>
        <taxon>Glomeromycetes</taxon>
        <taxon>Diversisporales</taxon>
        <taxon>Diversisporaceae</taxon>
        <taxon>Diversispora</taxon>
    </lineage>
</organism>
<feature type="domain" description="S1 motif" evidence="7">
    <location>
        <begin position="397"/>
        <end position="471"/>
    </location>
</feature>
<dbReference type="Pfam" id="PF05843">
    <property type="entry name" value="Suf"/>
    <property type="match status" value="1"/>
</dbReference>
<dbReference type="Gene3D" id="1.25.40.10">
    <property type="entry name" value="Tetratricopeptide repeat domain"/>
    <property type="match status" value="1"/>
</dbReference>
<protein>
    <recommendedName>
        <fullName evidence="7">S1 motif domain-containing protein</fullName>
    </recommendedName>
</protein>
<feature type="domain" description="S1 motif" evidence="7">
    <location>
        <begin position="307"/>
        <end position="380"/>
    </location>
</feature>
<dbReference type="FunFam" id="1.25.40.10:FF:000065">
    <property type="entry name" value="Programmed cell death 11"/>
    <property type="match status" value="1"/>
</dbReference>
<keyword evidence="3" id="KW-0597">Phosphoprotein</keyword>